<keyword evidence="2" id="KW-0378">Hydrolase</keyword>
<evidence type="ECO:0000313" key="3">
    <source>
        <dbReference type="Proteomes" id="UP000321954"/>
    </source>
</evidence>
<dbReference type="GO" id="GO:0016787">
    <property type="term" value="F:hydrolase activity"/>
    <property type="evidence" value="ECO:0007669"/>
    <property type="project" value="UniProtKB-KW"/>
</dbReference>
<dbReference type="EMBL" id="CP042476">
    <property type="protein sequence ID" value="QED38327.1"/>
    <property type="molecule type" value="Genomic_DNA"/>
</dbReference>
<name>A0A5B8YNB1_9FLAO</name>
<accession>A0A5B8YNB1</accession>
<gene>
    <name evidence="2" type="ORF">FK178_11645</name>
</gene>
<protein>
    <submittedName>
        <fullName evidence="2">Alpha/beta hydrolase</fullName>
    </submittedName>
</protein>
<dbReference type="Proteomes" id="UP000321954">
    <property type="component" value="Chromosome"/>
</dbReference>
<dbReference type="KEGG" id="anp:FK178_11645"/>
<dbReference type="PANTHER" id="PTHR43433:SF5">
    <property type="entry name" value="AB HYDROLASE-1 DOMAIN-CONTAINING PROTEIN"/>
    <property type="match status" value="1"/>
</dbReference>
<dbReference type="RefSeq" id="WP_146835236.1">
    <property type="nucleotide sequence ID" value="NZ_CP042476.1"/>
</dbReference>
<dbReference type="Gene3D" id="3.40.50.1820">
    <property type="entry name" value="alpha/beta hydrolase"/>
    <property type="match status" value="1"/>
</dbReference>
<dbReference type="InterPro" id="IPR000073">
    <property type="entry name" value="AB_hydrolase_1"/>
</dbReference>
<dbReference type="PRINTS" id="PR00111">
    <property type="entry name" value="ABHYDROLASE"/>
</dbReference>
<dbReference type="OrthoDB" id="252464at2"/>
<dbReference type="AlphaFoldDB" id="A0A5B8YNB1"/>
<evidence type="ECO:0000259" key="1">
    <source>
        <dbReference type="Pfam" id="PF00561"/>
    </source>
</evidence>
<dbReference type="InterPro" id="IPR029058">
    <property type="entry name" value="AB_hydrolase_fold"/>
</dbReference>
<sequence>MKLHFRNTDIYYTAKGTGNPLVLLHGFLESSKIWEPFMEGLAKKRQVICIDLPGHGKTGIIEEVHSMELMAQVVKGVLDHLGIDKATFVGHSMGGYVSLAFLELDPQSTAGLVLMNSTPEEDTAEKRINRDRSVAVVERNKKAYITTAISGLVTPANNLRFKAELANLRSIANTFPTEGITAALKGMKIRTNKREVLTNFKNFKAIISGKNDPIIPYDSIEKLVKECNCQFISMPDGHLSYLENYSEIDKFVHFID</sequence>
<feature type="domain" description="AB hydrolase-1" evidence="1">
    <location>
        <begin position="19"/>
        <end position="244"/>
    </location>
</feature>
<organism evidence="2 3">
    <name type="scientific">Antarcticibacterium arcticum</name>
    <dbReference type="NCBI Taxonomy" id="2585771"/>
    <lineage>
        <taxon>Bacteria</taxon>
        <taxon>Pseudomonadati</taxon>
        <taxon>Bacteroidota</taxon>
        <taxon>Flavobacteriia</taxon>
        <taxon>Flavobacteriales</taxon>
        <taxon>Flavobacteriaceae</taxon>
        <taxon>Antarcticibacterium</taxon>
    </lineage>
</organism>
<proteinExistence type="predicted"/>
<keyword evidence="3" id="KW-1185">Reference proteome</keyword>
<reference evidence="2 3" key="1">
    <citation type="submission" date="2019-08" db="EMBL/GenBank/DDBJ databases">
        <title>Antarcticibacterium arcticum sp. nov., a bacterium isolated from marine sediment of the Canadian Beaufort Sea.</title>
        <authorList>
            <person name="Lee Y.M."/>
            <person name="Baek K."/>
            <person name="Lee D.-H."/>
            <person name="Shin S.C."/>
            <person name="Jin Y.K."/>
            <person name="Park Y."/>
        </authorList>
    </citation>
    <scope>NUCLEOTIDE SEQUENCE [LARGE SCALE GENOMIC DNA]</scope>
    <source>
        <strain evidence="2 3">PAMC 28998</strain>
    </source>
</reference>
<dbReference type="SUPFAM" id="SSF53474">
    <property type="entry name" value="alpha/beta-Hydrolases"/>
    <property type="match status" value="1"/>
</dbReference>
<dbReference type="Pfam" id="PF00561">
    <property type="entry name" value="Abhydrolase_1"/>
    <property type="match status" value="1"/>
</dbReference>
<dbReference type="InterPro" id="IPR050471">
    <property type="entry name" value="AB_hydrolase"/>
</dbReference>
<evidence type="ECO:0000313" key="2">
    <source>
        <dbReference type="EMBL" id="QED38327.1"/>
    </source>
</evidence>
<dbReference type="PANTHER" id="PTHR43433">
    <property type="entry name" value="HYDROLASE, ALPHA/BETA FOLD FAMILY PROTEIN"/>
    <property type="match status" value="1"/>
</dbReference>